<dbReference type="PROSITE" id="PS00156">
    <property type="entry name" value="OMPDECASE"/>
    <property type="match status" value="1"/>
</dbReference>
<evidence type="ECO:0000256" key="1">
    <source>
        <dbReference type="ARBA" id="ARBA00004861"/>
    </source>
</evidence>
<evidence type="ECO:0000256" key="3">
    <source>
        <dbReference type="ARBA" id="ARBA00021923"/>
    </source>
</evidence>
<dbReference type="UniPathway" id="UPA00070">
    <property type="reaction ID" value="UER00120"/>
</dbReference>
<dbReference type="SUPFAM" id="SSF51366">
    <property type="entry name" value="Ribulose-phoshate binding barrel"/>
    <property type="match status" value="1"/>
</dbReference>
<proteinExistence type="predicted"/>
<dbReference type="GO" id="GO:0006207">
    <property type="term" value="P:'de novo' pyrimidine nucleobase biosynthetic process"/>
    <property type="evidence" value="ECO:0007669"/>
    <property type="project" value="InterPro"/>
</dbReference>
<name>A0A381QLJ8_9ZZZZ</name>
<dbReference type="InterPro" id="IPR018089">
    <property type="entry name" value="OMPdecase_AS"/>
</dbReference>
<keyword evidence="5" id="KW-0665">Pyrimidine biosynthesis</keyword>
<evidence type="ECO:0000256" key="5">
    <source>
        <dbReference type="ARBA" id="ARBA00022975"/>
    </source>
</evidence>
<dbReference type="PANTHER" id="PTHR32119:SF2">
    <property type="entry name" value="OROTIDINE 5'-PHOSPHATE DECARBOXYLASE"/>
    <property type="match status" value="1"/>
</dbReference>
<dbReference type="InterPro" id="IPR014732">
    <property type="entry name" value="OMPdecase"/>
</dbReference>
<keyword evidence="6" id="KW-0456">Lyase</keyword>
<dbReference type="EC" id="4.1.1.23" evidence="2"/>
<dbReference type="CDD" id="cd04725">
    <property type="entry name" value="OMP_decarboxylase_like"/>
    <property type="match status" value="1"/>
</dbReference>
<evidence type="ECO:0000259" key="8">
    <source>
        <dbReference type="SMART" id="SM00934"/>
    </source>
</evidence>
<reference evidence="9" key="1">
    <citation type="submission" date="2018-05" db="EMBL/GenBank/DDBJ databases">
        <authorList>
            <person name="Lanie J.A."/>
            <person name="Ng W.-L."/>
            <person name="Kazmierczak K.M."/>
            <person name="Andrzejewski T.M."/>
            <person name="Davidsen T.M."/>
            <person name="Wayne K.J."/>
            <person name="Tettelin H."/>
            <person name="Glass J.I."/>
            <person name="Rusch D."/>
            <person name="Podicherti R."/>
            <person name="Tsui H.-C.T."/>
            <person name="Winkler M.E."/>
        </authorList>
    </citation>
    <scope>NUCLEOTIDE SEQUENCE</scope>
</reference>
<dbReference type="SMART" id="SM00934">
    <property type="entry name" value="OMPdecase"/>
    <property type="match status" value="1"/>
</dbReference>
<organism evidence="9">
    <name type="scientific">marine metagenome</name>
    <dbReference type="NCBI Taxonomy" id="408172"/>
    <lineage>
        <taxon>unclassified sequences</taxon>
        <taxon>metagenomes</taxon>
        <taxon>ecological metagenomes</taxon>
    </lineage>
</organism>
<dbReference type="Gene3D" id="3.20.20.70">
    <property type="entry name" value="Aldolase class I"/>
    <property type="match status" value="1"/>
</dbReference>
<evidence type="ECO:0000256" key="2">
    <source>
        <dbReference type="ARBA" id="ARBA00012321"/>
    </source>
</evidence>
<dbReference type="PANTHER" id="PTHR32119">
    <property type="entry name" value="OROTIDINE 5'-PHOSPHATE DECARBOXYLASE"/>
    <property type="match status" value="1"/>
</dbReference>
<protein>
    <recommendedName>
        <fullName evidence="3">Orotidine 5'-phosphate decarboxylase</fullName>
        <ecNumber evidence="2">4.1.1.23</ecNumber>
    </recommendedName>
    <alternativeName>
        <fullName evidence="7">OMP decarboxylase</fullName>
    </alternativeName>
</protein>
<dbReference type="GO" id="GO:0044205">
    <property type="term" value="P:'de novo' UMP biosynthetic process"/>
    <property type="evidence" value="ECO:0007669"/>
    <property type="project" value="UniProtKB-UniPathway"/>
</dbReference>
<dbReference type="EMBL" id="UINC01001371">
    <property type="protein sequence ID" value="SUZ78877.1"/>
    <property type="molecule type" value="Genomic_DNA"/>
</dbReference>
<dbReference type="GO" id="GO:0005829">
    <property type="term" value="C:cytosol"/>
    <property type="evidence" value="ECO:0007669"/>
    <property type="project" value="TreeGrafter"/>
</dbReference>
<evidence type="ECO:0000256" key="7">
    <source>
        <dbReference type="ARBA" id="ARBA00033428"/>
    </source>
</evidence>
<dbReference type="InterPro" id="IPR013785">
    <property type="entry name" value="Aldolase_TIM"/>
</dbReference>
<accession>A0A381QLJ8</accession>
<dbReference type="InterPro" id="IPR001754">
    <property type="entry name" value="OMPdeCOase_dom"/>
</dbReference>
<evidence type="ECO:0000256" key="6">
    <source>
        <dbReference type="ARBA" id="ARBA00023239"/>
    </source>
</evidence>
<evidence type="ECO:0000256" key="4">
    <source>
        <dbReference type="ARBA" id="ARBA00022793"/>
    </source>
</evidence>
<dbReference type="NCBIfam" id="TIGR01740">
    <property type="entry name" value="pyrF"/>
    <property type="match status" value="1"/>
</dbReference>
<keyword evidence="4" id="KW-0210">Decarboxylase</keyword>
<dbReference type="AlphaFoldDB" id="A0A381QLJ8"/>
<dbReference type="Pfam" id="PF00215">
    <property type="entry name" value="OMPdecase"/>
    <property type="match status" value="1"/>
</dbReference>
<comment type="pathway">
    <text evidence="1">Pyrimidine metabolism; UMP biosynthesis via de novo pathway; UMP from orotate: step 2/2.</text>
</comment>
<gene>
    <name evidence="9" type="ORF">METZ01_LOCUS31731</name>
</gene>
<sequence length="203" mass="20566">MFPWFSVAKVGLELFSASGPETIGTFLDQGYDVFLDLKLHDIPTTVGKAARVLGSLGVSYVTVHASGGPQMLSAAVDGLSEGAAAAGLAPPMALAVSILTSETDAPSGLFEERLGYAVQAECGGVVCAANELSEVRRLAPELLSVVPGIRPDGVASHDQGRPATPSLAIGQGAGLLVIGRAVTNSEDPEGAADDIADQVAQAI</sequence>
<dbReference type="InterPro" id="IPR011060">
    <property type="entry name" value="RibuloseP-bd_barrel"/>
</dbReference>
<dbReference type="GO" id="GO:0004590">
    <property type="term" value="F:orotidine-5'-phosphate decarboxylase activity"/>
    <property type="evidence" value="ECO:0007669"/>
    <property type="project" value="UniProtKB-EC"/>
</dbReference>
<feature type="domain" description="Orotidine 5'-phosphate decarboxylase" evidence="8">
    <location>
        <begin position="2"/>
        <end position="195"/>
    </location>
</feature>
<evidence type="ECO:0000313" key="9">
    <source>
        <dbReference type="EMBL" id="SUZ78877.1"/>
    </source>
</evidence>